<dbReference type="InterPro" id="IPR050138">
    <property type="entry name" value="DHOase/Allantoinase_Hydrolase"/>
</dbReference>
<dbReference type="PROSITE" id="PS00483">
    <property type="entry name" value="DIHYDROOROTASE_2"/>
    <property type="match status" value="1"/>
</dbReference>
<dbReference type="GO" id="GO:0005737">
    <property type="term" value="C:cytoplasm"/>
    <property type="evidence" value="ECO:0007669"/>
    <property type="project" value="TreeGrafter"/>
</dbReference>
<sequence>MKLLIRKGRLVDPVGGIGGVMDILIEDGKLAVIGSDLREPEARVIDARGLNVCAGLVDMHVHLREPGFEYKEDITTGAAAAARGGFTSVACMPNTRPVLDTPEQIEYVLRRAGESCGVRVWPIGAVSWGQKGQSLTDAAALKEAGCVALSDDGVPVQDANLVRDAMIRCKRLGLTILSHCEDANMVRNYAVNEGRVSRALGLPGRPAIAEEIMVMRDAMLAEETGAAVHICHVSTAGSVEIIRQFKKKGVAITCETCPQYFTLTEDEVLEQGSLARVNPPLRTKLDVEAILEGLQDGTIDVIATDHAPHSAEEKAKPLAEAPSGMVGLETALGVTLTALYHTGFMDLSDILKKMTFHPACILRIPRGRLSLGGEADFTIFSPDEEWTVEPDQFASKGRNTPFKGRKLKGRVKYTIVGGRVVYGDEGGRADVV</sequence>
<feature type="binding site" evidence="6">
    <location>
        <position position="94"/>
    </location>
    <ligand>
        <name>substrate</name>
    </ligand>
</feature>
<evidence type="ECO:0000256" key="6">
    <source>
        <dbReference type="HAMAP-Rule" id="MF_00220"/>
    </source>
</evidence>
<dbReference type="OrthoDB" id="9765462at2"/>
<dbReference type="GO" id="GO:0006145">
    <property type="term" value="P:purine nucleobase catabolic process"/>
    <property type="evidence" value="ECO:0007669"/>
    <property type="project" value="TreeGrafter"/>
</dbReference>
<feature type="binding site" evidence="6">
    <location>
        <position position="152"/>
    </location>
    <ligand>
        <name>Zn(2+)</name>
        <dbReference type="ChEBI" id="CHEBI:29105"/>
        <label>2</label>
    </ligand>
</feature>
<dbReference type="EC" id="3.5.2.3" evidence="6"/>
<comment type="catalytic activity">
    <reaction evidence="6">
        <text>(S)-dihydroorotate + H2O = N-carbamoyl-L-aspartate + H(+)</text>
        <dbReference type="Rhea" id="RHEA:24296"/>
        <dbReference type="ChEBI" id="CHEBI:15377"/>
        <dbReference type="ChEBI" id="CHEBI:15378"/>
        <dbReference type="ChEBI" id="CHEBI:30864"/>
        <dbReference type="ChEBI" id="CHEBI:32814"/>
        <dbReference type="EC" id="3.5.2.3"/>
    </reaction>
</comment>
<dbReference type="PANTHER" id="PTHR43668">
    <property type="entry name" value="ALLANTOINASE"/>
    <property type="match status" value="1"/>
</dbReference>
<feature type="binding site" evidence="6">
    <location>
        <position position="179"/>
    </location>
    <ligand>
        <name>Zn(2+)</name>
        <dbReference type="ChEBI" id="CHEBI:29105"/>
        <label>2</label>
    </ligand>
</feature>
<dbReference type="NCBIfam" id="TIGR00857">
    <property type="entry name" value="pyrC_multi"/>
    <property type="match status" value="1"/>
</dbReference>
<evidence type="ECO:0000313" key="8">
    <source>
        <dbReference type="EMBL" id="PVY46985.1"/>
    </source>
</evidence>
<dbReference type="InterPro" id="IPR011059">
    <property type="entry name" value="Metal-dep_hydrolase_composite"/>
</dbReference>
<reference evidence="8 9" key="1">
    <citation type="submission" date="2018-04" db="EMBL/GenBank/DDBJ databases">
        <title>Genomic Encyclopedia of Type Strains, Phase IV (KMG-IV): sequencing the most valuable type-strain genomes for metagenomic binning, comparative biology and taxonomic classification.</title>
        <authorList>
            <person name="Goeker M."/>
        </authorList>
    </citation>
    <scope>NUCLEOTIDE SEQUENCE [LARGE SCALE GENOMIC DNA]</scope>
    <source>
        <strain evidence="8 9">DSM 26588</strain>
    </source>
</reference>
<feature type="domain" description="Dihydroorotase catalytic" evidence="7">
    <location>
        <begin position="53"/>
        <end position="236"/>
    </location>
</feature>
<keyword evidence="3 6" id="KW-0479">Metal-binding</keyword>
<dbReference type="AlphaFoldDB" id="A0A2U1BEA8"/>
<dbReference type="CDD" id="cd01317">
    <property type="entry name" value="DHOase_IIa"/>
    <property type="match status" value="1"/>
</dbReference>
<gene>
    <name evidence="6" type="primary">pyrC</name>
    <name evidence="8" type="ORF">C7373_11240</name>
</gene>
<keyword evidence="4 6" id="KW-0378">Hydrolase</keyword>
<evidence type="ECO:0000256" key="4">
    <source>
        <dbReference type="ARBA" id="ARBA00022801"/>
    </source>
</evidence>
<comment type="function">
    <text evidence="1 6">Catalyzes the reversible cyclization of carbamoyl aspartate to dihydroorotate.</text>
</comment>
<proteinExistence type="inferred from homology"/>
<feature type="binding site" evidence="6">
    <location>
        <position position="152"/>
    </location>
    <ligand>
        <name>Zn(2+)</name>
        <dbReference type="ChEBI" id="CHEBI:29105"/>
        <label>1</label>
    </ligand>
</feature>
<feature type="binding site" evidence="6">
    <location>
        <position position="309"/>
    </location>
    <ligand>
        <name>substrate</name>
    </ligand>
</feature>
<dbReference type="Proteomes" id="UP000245778">
    <property type="component" value="Unassembled WGS sequence"/>
</dbReference>
<comment type="cofactor">
    <cofactor evidence="6">
        <name>Zn(2+)</name>
        <dbReference type="ChEBI" id="CHEBI:29105"/>
    </cofactor>
    <text evidence="6">Binds 2 Zn(2+) ions per subunit.</text>
</comment>
<comment type="pathway">
    <text evidence="6">Pyrimidine metabolism; UMP biosynthesis via de novo pathway; (S)-dihydroorotate from bicarbonate: step 3/3.</text>
</comment>
<comment type="caution">
    <text evidence="6">Lacks conserved residue(s) required for the propagation of feature annotation.</text>
</comment>
<dbReference type="SUPFAM" id="SSF51338">
    <property type="entry name" value="Composite domain of metallo-dependent hydrolases"/>
    <property type="match status" value="1"/>
</dbReference>
<feature type="binding site" evidence="6">
    <location>
        <position position="62"/>
    </location>
    <ligand>
        <name>Zn(2+)</name>
        <dbReference type="ChEBI" id="CHEBI:29105"/>
        <label>1</label>
    </ligand>
</feature>
<evidence type="ECO:0000256" key="2">
    <source>
        <dbReference type="ARBA" id="ARBA00010286"/>
    </source>
</evidence>
<feature type="binding site" evidence="6">
    <location>
        <begin position="62"/>
        <end position="64"/>
    </location>
    <ligand>
        <name>substrate</name>
    </ligand>
</feature>
<dbReference type="HAMAP" id="MF_00220_B">
    <property type="entry name" value="PyrC_classI_B"/>
    <property type="match status" value="1"/>
</dbReference>
<feature type="binding site" evidence="6">
    <location>
        <position position="278"/>
    </location>
    <ligand>
        <name>substrate</name>
    </ligand>
</feature>
<dbReference type="GO" id="GO:0004038">
    <property type="term" value="F:allantoinase activity"/>
    <property type="evidence" value="ECO:0007669"/>
    <property type="project" value="TreeGrafter"/>
</dbReference>
<dbReference type="UniPathway" id="UPA00070">
    <property type="reaction ID" value="UER00117"/>
</dbReference>
<accession>A0A2U1BEA8</accession>
<dbReference type="RefSeq" id="WP_116722520.1">
    <property type="nucleotide sequence ID" value="NZ_CAUFHD010000016.1"/>
</dbReference>
<dbReference type="PANTHER" id="PTHR43668:SF2">
    <property type="entry name" value="ALLANTOINASE"/>
    <property type="match status" value="1"/>
</dbReference>
<dbReference type="GeneID" id="93228545"/>
<feature type="binding site" evidence="6">
    <location>
        <position position="60"/>
    </location>
    <ligand>
        <name>Zn(2+)</name>
        <dbReference type="ChEBI" id="CHEBI:29105"/>
        <label>1</label>
    </ligand>
</feature>
<feature type="binding site" evidence="6">
    <location>
        <position position="232"/>
    </location>
    <ligand>
        <name>Zn(2+)</name>
        <dbReference type="ChEBI" id="CHEBI:29105"/>
        <label>2</label>
    </ligand>
</feature>
<keyword evidence="5 6" id="KW-0665">Pyrimidine biosynthesis</keyword>
<dbReference type="GO" id="GO:0044205">
    <property type="term" value="P:'de novo' UMP biosynthetic process"/>
    <property type="evidence" value="ECO:0007669"/>
    <property type="project" value="UniProtKB-UniRule"/>
</dbReference>
<dbReference type="EMBL" id="QEKK01000012">
    <property type="protein sequence ID" value="PVY46985.1"/>
    <property type="molecule type" value="Genomic_DNA"/>
</dbReference>
<dbReference type="Pfam" id="PF12890">
    <property type="entry name" value="DHOase"/>
    <property type="match status" value="1"/>
</dbReference>
<dbReference type="InterPro" id="IPR004722">
    <property type="entry name" value="DHOase"/>
</dbReference>
<dbReference type="GO" id="GO:0004151">
    <property type="term" value="F:dihydroorotase activity"/>
    <property type="evidence" value="ECO:0007669"/>
    <property type="project" value="UniProtKB-UniRule"/>
</dbReference>
<dbReference type="SUPFAM" id="SSF51556">
    <property type="entry name" value="Metallo-dependent hydrolases"/>
    <property type="match status" value="1"/>
</dbReference>
<organism evidence="8 9">
    <name type="scientific">Intestinimonas butyriciproducens</name>
    <dbReference type="NCBI Taxonomy" id="1297617"/>
    <lineage>
        <taxon>Bacteria</taxon>
        <taxon>Bacillati</taxon>
        <taxon>Bacillota</taxon>
        <taxon>Clostridia</taxon>
        <taxon>Eubacteriales</taxon>
        <taxon>Intestinimonas</taxon>
    </lineage>
</organism>
<feature type="active site" evidence="6">
    <location>
        <position position="305"/>
    </location>
</feature>
<comment type="similarity">
    <text evidence="2 6">Belongs to the metallo-dependent hydrolases superfamily. DHOase family. Class I DHOase subfamily.</text>
</comment>
<dbReference type="Gene3D" id="3.20.20.140">
    <property type="entry name" value="Metal-dependent hydrolases"/>
    <property type="match status" value="1"/>
</dbReference>
<evidence type="ECO:0000256" key="1">
    <source>
        <dbReference type="ARBA" id="ARBA00002368"/>
    </source>
</evidence>
<dbReference type="InterPro" id="IPR002195">
    <property type="entry name" value="Dihydroorotase_CS"/>
</dbReference>
<dbReference type="Gene3D" id="2.30.40.10">
    <property type="entry name" value="Urease, subunit C, domain 1"/>
    <property type="match status" value="1"/>
</dbReference>
<dbReference type="InterPro" id="IPR032466">
    <property type="entry name" value="Metal_Hydrolase"/>
</dbReference>
<dbReference type="GO" id="GO:0008270">
    <property type="term" value="F:zinc ion binding"/>
    <property type="evidence" value="ECO:0007669"/>
    <property type="project" value="UniProtKB-UniRule"/>
</dbReference>
<comment type="caution">
    <text evidence="8">The sequence shown here is derived from an EMBL/GenBank/DDBJ whole genome shotgun (WGS) entry which is preliminary data.</text>
</comment>
<evidence type="ECO:0000259" key="7">
    <source>
        <dbReference type="Pfam" id="PF12890"/>
    </source>
</evidence>
<dbReference type="PROSITE" id="PS00482">
    <property type="entry name" value="DIHYDROOROTASE_1"/>
    <property type="match status" value="1"/>
</dbReference>
<feature type="binding site" evidence="6">
    <location>
        <position position="305"/>
    </location>
    <ligand>
        <name>Zn(2+)</name>
        <dbReference type="ChEBI" id="CHEBI:29105"/>
        <label>1</label>
    </ligand>
</feature>
<dbReference type="InterPro" id="IPR024403">
    <property type="entry name" value="DHOase_cat"/>
</dbReference>
<name>A0A2U1BEA8_9FIRM</name>
<evidence type="ECO:0000313" key="9">
    <source>
        <dbReference type="Proteomes" id="UP000245778"/>
    </source>
</evidence>
<keyword evidence="6" id="KW-0862">Zinc</keyword>
<protein>
    <recommendedName>
        <fullName evidence="6">Dihydroorotase</fullName>
        <shortName evidence="6">DHOase</shortName>
        <ecNumber evidence="6">3.5.2.3</ecNumber>
    </recommendedName>
</protein>
<evidence type="ECO:0000256" key="3">
    <source>
        <dbReference type="ARBA" id="ARBA00022723"/>
    </source>
</evidence>
<evidence type="ECO:0000256" key="5">
    <source>
        <dbReference type="ARBA" id="ARBA00022975"/>
    </source>
</evidence>